<feature type="region of interest" description="Disordered" evidence="5">
    <location>
        <begin position="435"/>
        <end position="468"/>
    </location>
</feature>
<dbReference type="InterPro" id="IPR008811">
    <property type="entry name" value="Glycosyl_hydrolases_36"/>
</dbReference>
<dbReference type="Proteomes" id="UP000008141">
    <property type="component" value="Unassembled WGS sequence"/>
</dbReference>
<evidence type="ECO:0000256" key="2">
    <source>
        <dbReference type="ARBA" id="ARBA00012708"/>
    </source>
</evidence>
<sequence length="1123" mass="116333">MDQPDGDAAAGAPDATAAAAAWAAPPPPALALQVHGRQLTVRAGPQAASPLLSGLPDTGLTVRQEESGTLVLGLASGSLGRPTAMADVALGQLRCRRFLALPKTSLYWMSPRWGCTASQVPVRGLGRLQVETQFLLLELDSSAAAAAAAGEEGTPAAPDPAAAAAAAPRAGAACYALLLPLIDGGRFRGTLRPPRSRAQGDSLVLRMESGSPMVAAAAWPSALLAAAGSDPFELVQRGVRVAARLSGTARPRADKAVPPAADVFGWCTWDAFYSMVSAAGIAEGLNNCPSNVHAAQAGGVPAQLLIIDDGWQRTDVDLPYRALAAQRHLVGQVSIPHTQSEVELEDAVVDLVIGPADERETNTRHSVNQEEDEILSFTPRALTPRQAAAAANPFAHTPSRSAALLSPRPLKLSPLLGPRHAPASSQEQLEPWESLPAALPGGSAMGGNAAEASNSRGSEGTTFSPVRAPKGLPPIAAVRPPPLDLAGGVPVAGPVVGEPCALEPAAAEPEDREGDEAVAAPLQAGTLFSSSLRDRFCRTEAAVLRMLKAWLDRAPSDSWRFRTFTAAATCMLRPTLLRFYACSTEHTRRLASVQANAKFCSAAAGPDSGDLNSGCASSDGLARVVAHLKQRYGLRYVYMWHALAGFWAGVMPDGEMGKYGAKVVHPRPTPGTLEIDPSYAWVQSTLGGVGLARSPRHLHADMHAYLRSCGADGIKVDGRGWWGTRVSTATELGGPALAAAYHASLEDSAAAAFGSAVINCMCGSTENLYNMRDTNLGRISDDFYVSWQLAGSCRAPAAGKTRLLLDMFHSRHDAALLHATARAISGGPIYISDKPGQHDFALLRRLVLPDGTVPRCLLPGRPTPDCLFCDVNKDGATALKVWNLNPCGGVVAAFNGASWSAPRRGFHFHDSQPPAVTAHIKPADVQGLAAGPTPVSGGSGGSSSASFAVWVDGRQELMVLSSYQAVAVELAPGGGSDILTISAIRESAGTSGAGAGDASAACDGEEDAAGLPRPIRVAPIGLINLLNAGCGVTRCGWEDAPLEAPADDSGGGSSAAVPATERRFRLTTRGAGTVLAYSSARPAAVEAAGGSVRFSYAPSRGTLRFDTPPGMPLVIDWAVVFGG</sequence>
<dbReference type="EC" id="2.4.1.82" evidence="2"/>
<dbReference type="InParanoid" id="E1ZK61"/>
<protein>
    <recommendedName>
        <fullName evidence="2">galactinol--sucrose galactosyltransferase</fullName>
        <ecNumber evidence="2">2.4.1.82</ecNumber>
    </recommendedName>
</protein>
<evidence type="ECO:0000256" key="5">
    <source>
        <dbReference type="SAM" id="MobiDB-lite"/>
    </source>
</evidence>
<keyword evidence="7" id="KW-1185">Reference proteome</keyword>
<feature type="compositionally biased region" description="Polar residues" evidence="5">
    <location>
        <begin position="451"/>
        <end position="464"/>
    </location>
</feature>
<feature type="region of interest" description="Disordered" evidence="5">
    <location>
        <begin position="385"/>
        <end position="406"/>
    </location>
</feature>
<dbReference type="PANTHER" id="PTHR31268:SF32">
    <property type="entry name" value="GALACTINOL--SUCROSE GALACTOSYLTRANSFERASE 2-RELATED"/>
    <property type="match status" value="1"/>
</dbReference>
<name>E1ZK61_CHLVA</name>
<dbReference type="RefSeq" id="XP_005845739.1">
    <property type="nucleotide sequence ID" value="XM_005845677.1"/>
</dbReference>
<proteinExistence type="inferred from homology"/>
<gene>
    <name evidence="6" type="ORF">CHLNCDRAFT_136344</name>
</gene>
<dbReference type="OrthoDB" id="4664297at2759"/>
<dbReference type="GeneID" id="17353062"/>
<dbReference type="GO" id="GO:0047274">
    <property type="term" value="F:galactinol-sucrose galactosyltransferase activity"/>
    <property type="evidence" value="ECO:0007669"/>
    <property type="project" value="UniProtKB-EC"/>
</dbReference>
<dbReference type="InterPro" id="IPR013785">
    <property type="entry name" value="Aldolase_TIM"/>
</dbReference>
<comment type="catalytic activity">
    <reaction evidence="4">
        <text>alpha-D-galactosyl-(1-&gt;3)-1D-myo-inositol + sucrose = raffinose + myo-inositol</text>
        <dbReference type="Rhea" id="RHEA:20161"/>
        <dbReference type="ChEBI" id="CHEBI:16634"/>
        <dbReference type="ChEBI" id="CHEBI:17268"/>
        <dbReference type="ChEBI" id="CHEBI:17505"/>
        <dbReference type="ChEBI" id="CHEBI:17992"/>
        <dbReference type="EC" id="2.4.1.82"/>
    </reaction>
</comment>
<dbReference type="STRING" id="554065.E1ZK61"/>
<dbReference type="InterPro" id="IPR017853">
    <property type="entry name" value="GH"/>
</dbReference>
<evidence type="ECO:0000256" key="3">
    <source>
        <dbReference type="ARBA" id="ARBA00023277"/>
    </source>
</evidence>
<evidence type="ECO:0000313" key="6">
    <source>
        <dbReference type="EMBL" id="EFN53637.1"/>
    </source>
</evidence>
<dbReference type="KEGG" id="cvr:CHLNCDRAFT_136344"/>
<dbReference type="SUPFAM" id="SSF51445">
    <property type="entry name" value="(Trans)glycosidases"/>
    <property type="match status" value="2"/>
</dbReference>
<dbReference type="Pfam" id="PF05691">
    <property type="entry name" value="Raffinose_syn"/>
    <property type="match status" value="3"/>
</dbReference>
<dbReference type="eggNOG" id="ENOG502QPVE">
    <property type="taxonomic scope" value="Eukaryota"/>
</dbReference>
<accession>E1ZK61</accession>
<dbReference type="Gene3D" id="3.20.20.70">
    <property type="entry name" value="Aldolase class I"/>
    <property type="match status" value="1"/>
</dbReference>
<evidence type="ECO:0000313" key="7">
    <source>
        <dbReference type="Proteomes" id="UP000008141"/>
    </source>
</evidence>
<evidence type="ECO:0000256" key="1">
    <source>
        <dbReference type="ARBA" id="ARBA00007240"/>
    </source>
</evidence>
<reference evidence="6 7" key="1">
    <citation type="journal article" date="2010" name="Plant Cell">
        <title>The Chlorella variabilis NC64A genome reveals adaptation to photosymbiosis, coevolution with viruses, and cryptic sex.</title>
        <authorList>
            <person name="Blanc G."/>
            <person name="Duncan G."/>
            <person name="Agarkova I."/>
            <person name="Borodovsky M."/>
            <person name="Gurnon J."/>
            <person name="Kuo A."/>
            <person name="Lindquist E."/>
            <person name="Lucas S."/>
            <person name="Pangilinan J."/>
            <person name="Polle J."/>
            <person name="Salamov A."/>
            <person name="Terry A."/>
            <person name="Yamada T."/>
            <person name="Dunigan D.D."/>
            <person name="Grigoriev I.V."/>
            <person name="Claverie J.M."/>
            <person name="Van Etten J.L."/>
        </authorList>
    </citation>
    <scope>NUCLEOTIDE SEQUENCE [LARGE SCALE GENOMIC DNA]</scope>
    <source>
        <strain evidence="6 7">NC64A</strain>
    </source>
</reference>
<comment type="similarity">
    <text evidence="1">Belongs to the glycosyl hydrolases 36 family.</text>
</comment>
<evidence type="ECO:0000256" key="4">
    <source>
        <dbReference type="ARBA" id="ARBA00049426"/>
    </source>
</evidence>
<dbReference type="PANTHER" id="PTHR31268">
    <property type="match status" value="1"/>
</dbReference>
<organism evidence="7">
    <name type="scientific">Chlorella variabilis</name>
    <name type="common">Green alga</name>
    <dbReference type="NCBI Taxonomy" id="554065"/>
    <lineage>
        <taxon>Eukaryota</taxon>
        <taxon>Viridiplantae</taxon>
        <taxon>Chlorophyta</taxon>
        <taxon>core chlorophytes</taxon>
        <taxon>Trebouxiophyceae</taxon>
        <taxon>Chlorellales</taxon>
        <taxon>Chlorellaceae</taxon>
        <taxon>Chlorella clade</taxon>
        <taxon>Chlorella</taxon>
    </lineage>
</organism>
<dbReference type="AlphaFoldDB" id="E1ZK61"/>
<keyword evidence="3" id="KW-0119">Carbohydrate metabolism</keyword>
<dbReference type="EMBL" id="GL433850">
    <property type="protein sequence ID" value="EFN53637.1"/>
    <property type="molecule type" value="Genomic_DNA"/>
</dbReference>